<dbReference type="InterPro" id="IPR032852">
    <property type="entry name" value="ALKBH2"/>
</dbReference>
<evidence type="ECO:0000259" key="2">
    <source>
        <dbReference type="Pfam" id="PF13532"/>
    </source>
</evidence>
<dbReference type="SUPFAM" id="SSF51197">
    <property type="entry name" value="Clavaminate synthase-like"/>
    <property type="match status" value="1"/>
</dbReference>
<dbReference type="PANTHER" id="PTHR31573:SF4">
    <property type="entry name" value="FE2OG DIOXYGENASE DOMAIN-CONTAINING PROTEIN"/>
    <property type="match status" value="1"/>
</dbReference>
<dbReference type="PANTHER" id="PTHR31573">
    <property type="entry name" value="ALPHA-KETOGLUTARATE-DEPENDENT DIOXYGENASE ALKB HOMOLOG 2"/>
    <property type="match status" value="1"/>
</dbReference>
<organism evidence="3 4">
    <name type="scientific">Cylindrobasidium torrendii FP15055 ss-10</name>
    <dbReference type="NCBI Taxonomy" id="1314674"/>
    <lineage>
        <taxon>Eukaryota</taxon>
        <taxon>Fungi</taxon>
        <taxon>Dikarya</taxon>
        <taxon>Basidiomycota</taxon>
        <taxon>Agaricomycotina</taxon>
        <taxon>Agaricomycetes</taxon>
        <taxon>Agaricomycetidae</taxon>
        <taxon>Agaricales</taxon>
        <taxon>Marasmiineae</taxon>
        <taxon>Physalacriaceae</taxon>
        <taxon>Cylindrobasidium</taxon>
    </lineage>
</organism>
<evidence type="ECO:0000313" key="4">
    <source>
        <dbReference type="Proteomes" id="UP000054007"/>
    </source>
</evidence>
<dbReference type="AlphaFoldDB" id="A0A0D7AU64"/>
<dbReference type="Proteomes" id="UP000054007">
    <property type="component" value="Unassembled WGS sequence"/>
</dbReference>
<gene>
    <name evidence="3" type="ORF">CYLTODRAFT_362443</name>
</gene>
<evidence type="ECO:0000313" key="3">
    <source>
        <dbReference type="EMBL" id="KIY61732.1"/>
    </source>
</evidence>
<dbReference type="GO" id="GO:0006307">
    <property type="term" value="P:DNA alkylation repair"/>
    <property type="evidence" value="ECO:0007669"/>
    <property type="project" value="TreeGrafter"/>
</dbReference>
<sequence length="626" mass="70561">MPVDASKTSKRASRVSILEHKTPSDRPPLPTHPPLWAESRQDVCETLPWFRSYQGGVYHSNRIAKGYLLSKHGSARDGWFHNGRLIISHGGGKGANLARLASGKYVSKTATDQLESDWSVRALLNTFHEQLPMVLLIDDRYPHFPYDLENSRRMDGRNGYTYVVLGFYFIKDAWVELEPSDGKDGTAVMRYKFAFQWCDGQACPWWLPKEIREEKSRKRTSTFILHNKTRRKKNPTTISQTLSKTCSECKCAAPQVYSHAWVCLNKACSMFFKVGTTTAPPLSALTYNPAFLALSKEPVVLGTDISLEPGPPVLKNDTIDLVFGTEAAFTRGWHCTKCGRMSSRSVWRCWTCASCGSEFKMEMEIQRAEDLSQRQRVKKVKPVVIMDTQNKQMETNNGLINRQTFNLPNDAGKIHRVSYLDSTKRADRIFKRYQTEAQDGSLDFKRWPLRAHRCRGQLLTNYFSQNCGEPYHYVGGTDNTVSWEKAPKAVKQAREYLTETAQIACAKGLGANLEFNEVLSAAYMEDQSMAFHSDAETGLGPVVAGLSLGSSARMTFRLRRSALKLSETSGVCKFRQRSQSSWPRVLSFAISHGDVCMMEGAGIQEAYEHTVQPQGFRIAATARCIN</sequence>
<proteinExistence type="predicted"/>
<dbReference type="STRING" id="1314674.A0A0D7AU64"/>
<dbReference type="GO" id="GO:0035516">
    <property type="term" value="F:broad specificity oxidative DNA demethylase activity"/>
    <property type="evidence" value="ECO:0007669"/>
    <property type="project" value="TreeGrafter"/>
</dbReference>
<dbReference type="GO" id="GO:0008198">
    <property type="term" value="F:ferrous iron binding"/>
    <property type="evidence" value="ECO:0007669"/>
    <property type="project" value="TreeGrafter"/>
</dbReference>
<dbReference type="OrthoDB" id="2163491at2759"/>
<reference evidence="3 4" key="1">
    <citation type="journal article" date="2015" name="Fungal Genet. Biol.">
        <title>Evolution of novel wood decay mechanisms in Agaricales revealed by the genome sequences of Fistulina hepatica and Cylindrobasidium torrendii.</title>
        <authorList>
            <person name="Floudas D."/>
            <person name="Held B.W."/>
            <person name="Riley R."/>
            <person name="Nagy L.G."/>
            <person name="Koehler G."/>
            <person name="Ransdell A.S."/>
            <person name="Younus H."/>
            <person name="Chow J."/>
            <person name="Chiniquy J."/>
            <person name="Lipzen A."/>
            <person name="Tritt A."/>
            <person name="Sun H."/>
            <person name="Haridas S."/>
            <person name="LaButti K."/>
            <person name="Ohm R.A."/>
            <person name="Kues U."/>
            <person name="Blanchette R.A."/>
            <person name="Grigoriev I.V."/>
            <person name="Minto R.E."/>
            <person name="Hibbett D.S."/>
        </authorList>
    </citation>
    <scope>NUCLEOTIDE SEQUENCE [LARGE SCALE GENOMIC DNA]</scope>
    <source>
        <strain evidence="3 4">FP15055 ss-10</strain>
    </source>
</reference>
<feature type="domain" description="Alpha-ketoglutarate-dependent dioxygenase AlkB-like" evidence="2">
    <location>
        <begin position="468"/>
        <end position="613"/>
    </location>
</feature>
<dbReference type="Pfam" id="PF13532">
    <property type="entry name" value="2OG-FeII_Oxy_2"/>
    <property type="match status" value="1"/>
</dbReference>
<feature type="region of interest" description="Disordered" evidence="1">
    <location>
        <begin position="1"/>
        <end position="34"/>
    </location>
</feature>
<name>A0A0D7AU64_9AGAR</name>
<keyword evidence="4" id="KW-1185">Reference proteome</keyword>
<evidence type="ECO:0000256" key="1">
    <source>
        <dbReference type="SAM" id="MobiDB-lite"/>
    </source>
</evidence>
<protein>
    <recommendedName>
        <fullName evidence="2">Alpha-ketoglutarate-dependent dioxygenase AlkB-like domain-containing protein</fullName>
    </recommendedName>
</protein>
<dbReference type="EMBL" id="KN880882">
    <property type="protein sequence ID" value="KIY61732.1"/>
    <property type="molecule type" value="Genomic_DNA"/>
</dbReference>
<accession>A0A0D7AU64</accession>
<dbReference type="GO" id="GO:0051747">
    <property type="term" value="F:cytosine C-5 DNA demethylase activity"/>
    <property type="evidence" value="ECO:0007669"/>
    <property type="project" value="TreeGrafter"/>
</dbReference>
<dbReference type="InterPro" id="IPR037151">
    <property type="entry name" value="AlkB-like_sf"/>
</dbReference>
<dbReference type="Gene3D" id="2.60.120.590">
    <property type="entry name" value="Alpha-ketoglutarate-dependent dioxygenase AlkB-like"/>
    <property type="match status" value="1"/>
</dbReference>
<dbReference type="InterPro" id="IPR027450">
    <property type="entry name" value="AlkB-like"/>
</dbReference>